<proteinExistence type="predicted"/>
<sequence>MDLFNSNRSKSRYRKKVENHSTVGGTKNMNIPNISYLDRLNNDHQQKFSQFGDNDDKYFYDNIEMKDYIKLYQDLDNLKKWFGFVIIFLFLFIFVQVRLNTILFIQNQELLKEKEEMNSEINIISNIINDLSYNYSILKEKLIHSINSTRYLEDLINASNITYNRKFGDIESNMNKQNQKIEKQFNISEKTTRKIKNIKEKQKKNLVELRETIKEINQTFMDIIRNKNIDMDEKFNEISKNFTRYVDDKINDMNQDFDGKNKSFAERLIQEVNNLKLLFEEYQRDTRNKNILKDIINPLGLIISMGLHFV</sequence>
<gene>
    <name evidence="2" type="ORF">M9Y10_003343</name>
</gene>
<dbReference type="Proteomes" id="UP001470230">
    <property type="component" value="Unassembled WGS sequence"/>
</dbReference>
<evidence type="ECO:0000313" key="3">
    <source>
        <dbReference type="Proteomes" id="UP001470230"/>
    </source>
</evidence>
<dbReference type="EMBL" id="JAPFFF010000010">
    <property type="protein sequence ID" value="KAK8880660.1"/>
    <property type="molecule type" value="Genomic_DNA"/>
</dbReference>
<comment type="caution">
    <text evidence="2">The sequence shown here is derived from an EMBL/GenBank/DDBJ whole genome shotgun (WGS) entry which is preliminary data.</text>
</comment>
<keyword evidence="1" id="KW-0472">Membrane</keyword>
<evidence type="ECO:0000256" key="1">
    <source>
        <dbReference type="SAM" id="Phobius"/>
    </source>
</evidence>
<protein>
    <submittedName>
        <fullName evidence="2">Uncharacterized protein</fullName>
    </submittedName>
</protein>
<keyword evidence="1" id="KW-1133">Transmembrane helix</keyword>
<name>A0ABR2JPJ0_9EUKA</name>
<organism evidence="2 3">
    <name type="scientific">Tritrichomonas musculus</name>
    <dbReference type="NCBI Taxonomy" id="1915356"/>
    <lineage>
        <taxon>Eukaryota</taxon>
        <taxon>Metamonada</taxon>
        <taxon>Parabasalia</taxon>
        <taxon>Tritrichomonadida</taxon>
        <taxon>Tritrichomonadidae</taxon>
        <taxon>Tritrichomonas</taxon>
    </lineage>
</organism>
<keyword evidence="3" id="KW-1185">Reference proteome</keyword>
<keyword evidence="1" id="KW-0812">Transmembrane</keyword>
<evidence type="ECO:0000313" key="2">
    <source>
        <dbReference type="EMBL" id="KAK8880660.1"/>
    </source>
</evidence>
<reference evidence="2 3" key="1">
    <citation type="submission" date="2024-04" db="EMBL/GenBank/DDBJ databases">
        <title>Tritrichomonas musculus Genome.</title>
        <authorList>
            <person name="Alves-Ferreira E."/>
            <person name="Grigg M."/>
            <person name="Lorenzi H."/>
            <person name="Galac M."/>
        </authorList>
    </citation>
    <scope>NUCLEOTIDE SEQUENCE [LARGE SCALE GENOMIC DNA]</scope>
    <source>
        <strain evidence="2 3">EAF2021</strain>
    </source>
</reference>
<feature type="transmembrane region" description="Helical" evidence="1">
    <location>
        <begin position="81"/>
        <end position="105"/>
    </location>
</feature>
<accession>A0ABR2JPJ0</accession>